<protein>
    <recommendedName>
        <fullName evidence="3">RapA2 cadherin-like domain-containing protein</fullName>
    </recommendedName>
</protein>
<evidence type="ECO:0000313" key="2">
    <source>
        <dbReference type="Proteomes" id="UP001262410"/>
    </source>
</evidence>
<dbReference type="EMBL" id="JAVDPW010000005">
    <property type="protein sequence ID" value="MDR6290494.1"/>
    <property type="molecule type" value="Genomic_DNA"/>
</dbReference>
<dbReference type="RefSeq" id="WP_309794960.1">
    <property type="nucleotide sequence ID" value="NZ_JAVDPW010000005.1"/>
</dbReference>
<organism evidence="1 2">
    <name type="scientific">Inquilinus ginsengisoli</name>
    <dbReference type="NCBI Taxonomy" id="363840"/>
    <lineage>
        <taxon>Bacteria</taxon>
        <taxon>Pseudomonadati</taxon>
        <taxon>Pseudomonadota</taxon>
        <taxon>Alphaproteobacteria</taxon>
        <taxon>Rhodospirillales</taxon>
        <taxon>Rhodospirillaceae</taxon>
        <taxon>Inquilinus</taxon>
    </lineage>
</organism>
<evidence type="ECO:0000313" key="1">
    <source>
        <dbReference type="EMBL" id="MDR6290494.1"/>
    </source>
</evidence>
<comment type="caution">
    <text evidence="1">The sequence shown here is derived from an EMBL/GenBank/DDBJ whole genome shotgun (WGS) entry which is preliminary data.</text>
</comment>
<sequence>MAVFSVLSGTGIDSNNDTIGGVQLVAADTNGDRQPDFAINVTSDHALTAADFVL</sequence>
<accession>A0ABU1JSE8</accession>
<name>A0ABU1JSE8_9PROT</name>
<evidence type="ECO:0008006" key="3">
    <source>
        <dbReference type="Google" id="ProtNLM"/>
    </source>
</evidence>
<gene>
    <name evidence="1" type="ORF">E9232_003020</name>
</gene>
<dbReference type="Proteomes" id="UP001262410">
    <property type="component" value="Unassembled WGS sequence"/>
</dbReference>
<proteinExistence type="predicted"/>
<reference evidence="1 2" key="1">
    <citation type="submission" date="2023-07" db="EMBL/GenBank/DDBJ databases">
        <title>Sorghum-associated microbial communities from plants grown in Nebraska, USA.</title>
        <authorList>
            <person name="Schachtman D."/>
        </authorList>
    </citation>
    <scope>NUCLEOTIDE SEQUENCE [LARGE SCALE GENOMIC DNA]</scope>
    <source>
        <strain evidence="1 2">584</strain>
    </source>
</reference>
<keyword evidence="2" id="KW-1185">Reference proteome</keyword>